<dbReference type="InterPro" id="IPR015943">
    <property type="entry name" value="WD40/YVTN_repeat-like_dom_sf"/>
</dbReference>
<feature type="region of interest" description="Disordered" evidence="12">
    <location>
        <begin position="439"/>
        <end position="531"/>
    </location>
</feature>
<dbReference type="GO" id="GO:0060271">
    <property type="term" value="P:cilium assembly"/>
    <property type="evidence" value="ECO:0007669"/>
    <property type="project" value="TreeGrafter"/>
</dbReference>
<comment type="subcellular location">
    <subcellularLocation>
        <location evidence="1">Cytoplasm</location>
        <location evidence="1">Cytoskeleton</location>
        <location evidence="1">Cilium axoneme</location>
    </subcellularLocation>
</comment>
<feature type="compositionally biased region" description="Pro residues" evidence="12">
    <location>
        <begin position="452"/>
        <end position="461"/>
    </location>
</feature>
<feature type="region of interest" description="Disordered" evidence="12">
    <location>
        <begin position="1"/>
        <end position="294"/>
    </location>
</feature>
<feature type="coiled-coil region" evidence="11">
    <location>
        <begin position="1921"/>
        <end position="1948"/>
    </location>
</feature>
<keyword evidence="3 10" id="KW-0853">WD repeat</keyword>
<feature type="repeat" description="WD" evidence="10">
    <location>
        <begin position="539"/>
        <end position="580"/>
    </location>
</feature>
<feature type="compositionally biased region" description="Basic and acidic residues" evidence="12">
    <location>
        <begin position="1"/>
        <end position="11"/>
    </location>
</feature>
<feature type="region of interest" description="Disordered" evidence="12">
    <location>
        <begin position="1361"/>
        <end position="1386"/>
    </location>
</feature>
<feature type="coiled-coil region" evidence="11">
    <location>
        <begin position="1753"/>
        <end position="1794"/>
    </location>
</feature>
<keyword evidence="5 11" id="KW-0175">Coiled coil</keyword>
<dbReference type="Gene3D" id="2.130.10.10">
    <property type="entry name" value="YVTN repeat-like/Quinoprotein amine dehydrogenase"/>
    <property type="match status" value="1"/>
</dbReference>
<evidence type="ECO:0000256" key="4">
    <source>
        <dbReference type="ARBA" id="ARBA00022737"/>
    </source>
</evidence>
<comment type="similarity">
    <text evidence="8">Belongs to the CFAP43 family.</text>
</comment>
<feature type="compositionally biased region" description="Low complexity" evidence="12">
    <location>
        <begin position="196"/>
        <end position="206"/>
    </location>
</feature>
<dbReference type="InterPro" id="IPR036322">
    <property type="entry name" value="WD40_repeat_dom_sf"/>
</dbReference>
<feature type="compositionally biased region" description="Basic and acidic residues" evidence="12">
    <location>
        <begin position="31"/>
        <end position="42"/>
    </location>
</feature>
<dbReference type="SMART" id="SM00320">
    <property type="entry name" value="WD40"/>
    <property type="match status" value="4"/>
</dbReference>
<feature type="region of interest" description="Disordered" evidence="12">
    <location>
        <begin position="868"/>
        <end position="915"/>
    </location>
</feature>
<feature type="compositionally biased region" description="Low complexity" evidence="12">
    <location>
        <begin position="72"/>
        <end position="86"/>
    </location>
</feature>
<feature type="compositionally biased region" description="Low complexity" evidence="12">
    <location>
        <begin position="264"/>
        <end position="278"/>
    </location>
</feature>
<reference evidence="13" key="1">
    <citation type="submission" date="2021-01" db="EMBL/GenBank/DDBJ databases">
        <authorList>
            <person name="Corre E."/>
            <person name="Pelletier E."/>
            <person name="Niang G."/>
            <person name="Scheremetjew M."/>
            <person name="Finn R."/>
            <person name="Kale V."/>
            <person name="Holt S."/>
            <person name="Cochrane G."/>
            <person name="Meng A."/>
            <person name="Brown T."/>
            <person name="Cohen L."/>
        </authorList>
    </citation>
    <scope>NUCLEOTIDE SEQUENCE</scope>
    <source>
        <strain evidence="13">CCMP1320</strain>
    </source>
</reference>
<feature type="compositionally biased region" description="Polar residues" evidence="12">
    <location>
        <begin position="1230"/>
        <end position="1240"/>
    </location>
</feature>
<dbReference type="Pfam" id="PF25828">
    <property type="entry name" value="CC_Cfap43"/>
    <property type="match status" value="3"/>
</dbReference>
<dbReference type="PROSITE" id="PS50294">
    <property type="entry name" value="WD_REPEATS_REGION"/>
    <property type="match status" value="1"/>
</dbReference>
<evidence type="ECO:0000256" key="8">
    <source>
        <dbReference type="ARBA" id="ARBA00023605"/>
    </source>
</evidence>
<gene>
    <name evidence="13" type="ORF">DTER00134_LOCUS10794</name>
</gene>
<evidence type="ECO:0000256" key="3">
    <source>
        <dbReference type="ARBA" id="ARBA00022574"/>
    </source>
</evidence>
<feature type="compositionally biased region" description="Low complexity" evidence="12">
    <location>
        <begin position="500"/>
        <end position="512"/>
    </location>
</feature>
<accession>A0A7S3QXY1</accession>
<evidence type="ECO:0000256" key="5">
    <source>
        <dbReference type="ARBA" id="ARBA00023054"/>
    </source>
</evidence>
<dbReference type="SUPFAM" id="SSF50978">
    <property type="entry name" value="WD40 repeat-like"/>
    <property type="match status" value="1"/>
</dbReference>
<feature type="compositionally biased region" description="Low complexity" evidence="12">
    <location>
        <begin position="1596"/>
        <end position="1628"/>
    </location>
</feature>
<feature type="repeat" description="WD" evidence="10">
    <location>
        <begin position="660"/>
        <end position="688"/>
    </location>
</feature>
<evidence type="ECO:0000256" key="11">
    <source>
        <dbReference type="SAM" id="Coils"/>
    </source>
</evidence>
<evidence type="ECO:0000313" key="13">
    <source>
        <dbReference type="EMBL" id="CAE0495721.1"/>
    </source>
</evidence>
<evidence type="ECO:0000256" key="1">
    <source>
        <dbReference type="ARBA" id="ARBA00004430"/>
    </source>
</evidence>
<name>A0A7S3QXY1_DUNTE</name>
<dbReference type="Pfam" id="PF00400">
    <property type="entry name" value="WD40"/>
    <property type="match status" value="4"/>
</dbReference>
<evidence type="ECO:0000256" key="2">
    <source>
        <dbReference type="ARBA" id="ARBA00022490"/>
    </source>
</evidence>
<dbReference type="PANTHER" id="PTHR14885:SF1">
    <property type="entry name" value="CILIA- AND FLAGELLA-ASSOCIATED PROTEIN 43"/>
    <property type="match status" value="1"/>
</dbReference>
<proteinExistence type="inferred from homology"/>
<sequence>MPSDRQLRELRSLTPWNWDTKAAKHPPGKQALRDFERIEKAYLARPGQGRTRQHDDTHQGKCSASDGHADKGAPAGSASSAKESAAFMGWEAHTPGARDSIPRNAGPRSKRQRKSAASDSQQEAVSAGRASSGRSPDIHRNVTCTPATVAYDPARNAPADTPTNHCRLKQQGSGTLTHAPTPVPLGLGCMPTPCPQQQQQQQQQQQGTPSDHSITQVIPGQRPDSDGTSELAPAAAAASAAAEAQGAAGADSLQLQQQPPAASPPAGGEAAAAATTSRMPPPKAGSSRRPPHKRQYRRTLLTGARAAAASNQAYSAAPPPQQQQQQEDVRMTGKRRAGSAEGDHHSGGDDDDAVCDGTPCASALMELAALGLQQQFGSDTAQHVELEPEQTLQDEAMGCAEEDTPELGASLTLLSMAPAARSNYTMCLTHPYVAAGSDLSKGPPAASSSPPACAPAHPPASNPQAAEQQRQQQQQQAAQVQEPQPDDESLDSLMRRQEQQEQQQYQQQQQQQDPQVPKHEADTGSTYLGMPPQDVRVLVDSHVGRVAGLVAHSDGSGMVSCGADGTVRLWGLRESRDSKAQSVLSTQLLARRAFSSAQTCLAVAPVTVNSEMALVGVGSETGVLRLLALPSAKKAMAAVDDGGNAHNRTPVRPIQVLWRRRLHQAPLHSIAFSPDGSMLATAGKDNHLWFLSLNRDGTALPLGQIICPGEILCITWPEVHGVDDGVLVSLAAGAIALLRAPIELHAASRPTANEGLMLGPPDVSIHLVRVEAPLLSMVPVAGPQYGEVYGLGADQMVHRVLLPQDNHDWTGLRARPLRSLKRVCVHQRHQSAICAPPNGMLIATGGIDGTLVLLDPALNVLGNLAGGTDATPGSQPHSRGSGLGDGAEVSGNPDTATEEKTVIQEGEAEEEEGRVSGYRGPLVTGIHDVLSQGVAAAAFDTRGRYLVSCGHDGSIFAFQPLTTAHITDQEVSSVGSLTVLDAHDADAFDEDGEAGEVESAAASRPPTNSARQRPGPALGGPPIEKRLRALRDALAECTAKNQSAPDIEKVDRADFIIDRALLRELKAKADAAVKDSRVVAQQEGLIMEVTADRIRAMCWDAMLVRGQHITPIMANNSNDAGGASSTGQASNMPEALHNFPLLEDAKRKRQLAQVSFLRQVEIVEWGDTGAAFEETQPRLNAEGSSRSLVSMPSEAPSPKGPPPGSGTQASRGSSRATGATPDPDHGSEGGLSNRQSTTDLGRSLGRDRWAIQDIDGLMYSSFDLYSPTRKVTQAYFLIQKAQDLKIEFNNEWERLSKQKASDMDKITDLNARLEDVISDLEKLDVPVQQTAEQLKITVSFPEDMTNVLTVVDEEVKDCIKTDVKESSGPQEGGNSMGEGNDASLDRGLRQMMGGTLASKQHKEQTYTLTKPDWMDDNPAFFTAMQQKEVQEFKKKERQLAEERTKRVNMLEVELRTLRSGLEALASQFNSNFKELASRRHIVAADIGAYEVAVLSLAAALEAASEAGEHQELQVQQAMAAANETRTKVAIELSAKRRALTEVEAPLPDLYAQERLLDRNFRKEFADAQQHLGRLLQLYRMRIVAAPHSPLSHRHSAAQSQQHQFQGSGLSPQAASRAASSAQQANNSPGHEGGRQPRTRRHSQTLAGRDSAPQPMQPAIAIADDRPVSPLSVLLHHPLLEDVQGGTSDPWPDLPQPLTTTIISSAQPPGTLPPGAPREPETLGEQYRPEGLDADLWKQFESHRGARVRGEAEVARLEACCSILRDEIQCLEDAAAAATKASAEAMQKIQALQDARQAALLDAELQLRLKAGQLEVGLSSGSKEAGGLLAGTADAMFVHRSVVEALNEQIRQRAVRNVEVLHAIKEFKKNIHLLEWDHKRCDMMLADIAERIRELQLLHVTRDMHAVFREGEAAASGTAAAAAAETSNLEALGKQIEKLHKKATQERLRELKLINMEIMERTNRNAEIGRHLTGLGQVVEEQRRLRASMGSMDDGVRRMRSLVTHKKLKDIALAQADEVRALAAELDHLRQHTYPTFVEPSLAGVADVRVDPQRASLRAPGGSLRGKHLTKSLGRLF</sequence>
<protein>
    <recommendedName>
        <fullName evidence="9">Cilia- and flagella-associated protein 43</fullName>
    </recommendedName>
</protein>
<evidence type="ECO:0000256" key="7">
    <source>
        <dbReference type="ARBA" id="ARBA00023273"/>
    </source>
</evidence>
<organism evidence="13">
    <name type="scientific">Dunaliella tertiolecta</name>
    <name type="common">Green alga</name>
    <dbReference type="NCBI Taxonomy" id="3047"/>
    <lineage>
        <taxon>Eukaryota</taxon>
        <taxon>Viridiplantae</taxon>
        <taxon>Chlorophyta</taxon>
        <taxon>core chlorophytes</taxon>
        <taxon>Chlorophyceae</taxon>
        <taxon>CS clade</taxon>
        <taxon>Chlamydomonadales</taxon>
        <taxon>Dunaliellaceae</taxon>
        <taxon>Dunaliella</taxon>
    </lineage>
</organism>
<feature type="compositionally biased region" description="Polar residues" evidence="12">
    <location>
        <begin position="1207"/>
        <end position="1217"/>
    </location>
</feature>
<feature type="compositionally biased region" description="Low complexity" evidence="12">
    <location>
        <begin position="462"/>
        <end position="483"/>
    </location>
</feature>
<evidence type="ECO:0000256" key="12">
    <source>
        <dbReference type="SAM" id="MobiDB-lite"/>
    </source>
</evidence>
<evidence type="ECO:0000256" key="6">
    <source>
        <dbReference type="ARBA" id="ARBA00023212"/>
    </source>
</evidence>
<keyword evidence="6" id="KW-0206">Cytoskeleton</keyword>
<feature type="compositionally biased region" description="Polar residues" evidence="12">
    <location>
        <begin position="207"/>
        <end position="218"/>
    </location>
</feature>
<keyword evidence="2" id="KW-0963">Cytoplasm</keyword>
<feature type="compositionally biased region" description="Low complexity" evidence="12">
    <location>
        <begin position="232"/>
        <end position="250"/>
    </location>
</feature>
<dbReference type="GO" id="GO:0005930">
    <property type="term" value="C:axoneme"/>
    <property type="evidence" value="ECO:0007669"/>
    <property type="project" value="UniProtKB-SubCell"/>
</dbReference>
<feature type="compositionally biased region" description="Low complexity" evidence="12">
    <location>
        <begin position="126"/>
        <end position="135"/>
    </location>
</feature>
<dbReference type="PROSITE" id="PS50082">
    <property type="entry name" value="WD_REPEATS_2"/>
    <property type="match status" value="2"/>
</dbReference>
<feature type="region of interest" description="Disordered" evidence="12">
    <location>
        <begin position="1589"/>
        <end position="1654"/>
    </location>
</feature>
<dbReference type="EMBL" id="HBIP01018302">
    <property type="protein sequence ID" value="CAE0495721.1"/>
    <property type="molecule type" value="Transcribed_RNA"/>
</dbReference>
<dbReference type="PANTHER" id="PTHR14885">
    <property type="entry name" value="CILIA- AND FLAGELLA-ASSOCIATED PROTEIN 43-RELATED"/>
    <property type="match status" value="1"/>
</dbReference>
<feature type="region of interest" description="Disordered" evidence="12">
    <location>
        <begin position="1173"/>
        <end position="1240"/>
    </location>
</feature>
<feature type="region of interest" description="Disordered" evidence="12">
    <location>
        <begin position="991"/>
        <end position="1023"/>
    </location>
</feature>
<feature type="compositionally biased region" description="Low complexity" evidence="12">
    <location>
        <begin position="306"/>
        <end position="326"/>
    </location>
</feature>
<feature type="region of interest" description="Disordered" evidence="12">
    <location>
        <begin position="306"/>
        <end position="352"/>
    </location>
</feature>
<evidence type="ECO:0000256" key="9">
    <source>
        <dbReference type="ARBA" id="ARBA00023662"/>
    </source>
</evidence>
<dbReference type="InterPro" id="IPR001680">
    <property type="entry name" value="WD40_rpt"/>
</dbReference>
<keyword evidence="7" id="KW-0966">Cell projection</keyword>
<feature type="compositionally biased region" description="Polar residues" evidence="12">
    <location>
        <begin position="115"/>
        <end position="124"/>
    </location>
</feature>
<evidence type="ECO:0000256" key="10">
    <source>
        <dbReference type="PROSITE-ProRule" id="PRU00221"/>
    </source>
</evidence>
<feature type="region of interest" description="Disordered" evidence="12">
    <location>
        <begin position="1700"/>
        <end position="1722"/>
    </location>
</feature>
<keyword evidence="4" id="KW-0677">Repeat</keyword>